<feature type="region of interest" description="Disordered" evidence="2">
    <location>
        <begin position="455"/>
        <end position="474"/>
    </location>
</feature>
<feature type="domain" description="Pectinesterase catalytic" evidence="4">
    <location>
        <begin position="470"/>
        <end position="497"/>
    </location>
</feature>
<feature type="compositionally biased region" description="Basic and acidic residues" evidence="2">
    <location>
        <begin position="135"/>
        <end position="147"/>
    </location>
</feature>
<feature type="signal peptide" evidence="3">
    <location>
        <begin position="1"/>
        <end position="24"/>
    </location>
</feature>
<feature type="compositionally biased region" description="Basic and acidic residues" evidence="2">
    <location>
        <begin position="256"/>
        <end position="276"/>
    </location>
</feature>
<evidence type="ECO:0000313" key="6">
    <source>
        <dbReference type="Proteomes" id="UP001140949"/>
    </source>
</evidence>
<keyword evidence="3" id="KW-0732">Signal</keyword>
<feature type="compositionally biased region" description="Pro residues" evidence="2">
    <location>
        <begin position="84"/>
        <end position="97"/>
    </location>
</feature>
<feature type="chain" id="PRO_5043623886" evidence="3">
    <location>
        <begin position="25"/>
        <end position="502"/>
    </location>
</feature>
<keyword evidence="1" id="KW-0378">Hydrolase</keyword>
<dbReference type="AlphaFoldDB" id="A0AAX6IHN6"/>
<feature type="compositionally biased region" description="Basic and acidic residues" evidence="2">
    <location>
        <begin position="290"/>
        <end position="301"/>
    </location>
</feature>
<reference evidence="5" key="2">
    <citation type="submission" date="2023-04" db="EMBL/GenBank/DDBJ databases">
        <authorList>
            <person name="Bruccoleri R.E."/>
            <person name="Oakeley E.J."/>
            <person name="Faust A.-M."/>
            <person name="Dessus-Babus S."/>
            <person name="Altorfer M."/>
            <person name="Burckhardt D."/>
            <person name="Oertli M."/>
            <person name="Naumann U."/>
            <person name="Petersen F."/>
            <person name="Wong J."/>
        </authorList>
    </citation>
    <scope>NUCLEOTIDE SEQUENCE</scope>
    <source>
        <strain evidence="5">GSM-AAB239-AS_SAM_17_03QT</strain>
        <tissue evidence="5">Leaf</tissue>
    </source>
</reference>
<name>A0AAX6IHN6_IRIPA</name>
<feature type="region of interest" description="Disordered" evidence="2">
    <location>
        <begin position="23"/>
        <end position="301"/>
    </location>
</feature>
<feature type="region of interest" description="Disordered" evidence="2">
    <location>
        <begin position="385"/>
        <end position="444"/>
    </location>
</feature>
<dbReference type="EMBL" id="JANAVB010001600">
    <property type="protein sequence ID" value="KAJ6852732.1"/>
    <property type="molecule type" value="Genomic_DNA"/>
</dbReference>
<sequence length="502" mass="55844">MAAIPISTLLLLLLLLFAIPTARSASPPPPPPSSAAATAPSTRTSASRRSPRSPASQPSPSRASSPARSTAPSPASTLQGHGPQAPPRLPRPRPSPAPRARRLPRPPRPHRRRARPGRRGPRPRQRQLRRRQRRRPQDRPERCHDQPVHVPRRLRLRQRQHEPEAALRERAVQHIAPRQQLAGHGQEAPSKEKEQKPQRSVGGIRKDSEGVPQVDLRRGPRAAGGERHGGRGPRGGEGRERELHDGHGGGGGGAEQQRDAVRDLREAGGLLRERRGGQQQDQPHVHRRRDREDGDQGQPECRRRVDYLSLCHCSHRRQRVPRTGHHDRERRGPQQAPGGGAAQQLRPLRVLPLQLRGLPGHALRPLPAPVLPRLRRLRHRRLRVRQRGGRAPEVQPLRPEARRRPEEHLHRAGEGGPEPDHGDIDAAVQDSGRGGPPPGGVGVQVVPREAVEEVLEDGGHAVEDRGPDRPGGWLEWDGDFALDTLYYGEYMNRVPARTRRTE</sequence>
<reference evidence="5" key="1">
    <citation type="journal article" date="2023" name="GigaByte">
        <title>Genome assembly of the bearded iris, Iris pallida Lam.</title>
        <authorList>
            <person name="Bruccoleri R.E."/>
            <person name="Oakeley E.J."/>
            <person name="Faust A.M.E."/>
            <person name="Altorfer M."/>
            <person name="Dessus-Babus S."/>
            <person name="Burckhardt D."/>
            <person name="Oertli M."/>
            <person name="Naumann U."/>
            <person name="Petersen F."/>
            <person name="Wong J."/>
        </authorList>
    </citation>
    <scope>NUCLEOTIDE SEQUENCE</scope>
    <source>
        <strain evidence="5">GSM-AAB239-AS_SAM_17_03QT</strain>
    </source>
</reference>
<evidence type="ECO:0000256" key="1">
    <source>
        <dbReference type="ARBA" id="ARBA00022801"/>
    </source>
</evidence>
<evidence type="ECO:0000259" key="4">
    <source>
        <dbReference type="Pfam" id="PF01095"/>
    </source>
</evidence>
<evidence type="ECO:0000256" key="2">
    <source>
        <dbReference type="SAM" id="MobiDB-lite"/>
    </source>
</evidence>
<protein>
    <submittedName>
        <fullName evidence="5">Pectinesterase</fullName>
    </submittedName>
</protein>
<dbReference type="Proteomes" id="UP001140949">
    <property type="component" value="Unassembled WGS sequence"/>
</dbReference>
<evidence type="ECO:0000256" key="3">
    <source>
        <dbReference type="SAM" id="SignalP"/>
    </source>
</evidence>
<gene>
    <name evidence="5" type="ORF">M6B38_253120</name>
</gene>
<feature type="compositionally biased region" description="Basic residues" evidence="2">
    <location>
        <begin position="99"/>
        <end position="134"/>
    </location>
</feature>
<keyword evidence="6" id="KW-1185">Reference proteome</keyword>
<feature type="compositionally biased region" description="Low complexity" evidence="2">
    <location>
        <begin position="389"/>
        <end position="398"/>
    </location>
</feature>
<feature type="compositionally biased region" description="Basic and acidic residues" evidence="2">
    <location>
        <begin position="457"/>
        <end position="468"/>
    </location>
</feature>
<dbReference type="InterPro" id="IPR000070">
    <property type="entry name" value="Pectinesterase_cat"/>
</dbReference>
<feature type="compositionally biased region" description="Basic and acidic residues" evidence="2">
    <location>
        <begin position="399"/>
        <end position="424"/>
    </location>
</feature>
<dbReference type="GO" id="GO:0042545">
    <property type="term" value="P:cell wall modification"/>
    <property type="evidence" value="ECO:0007669"/>
    <property type="project" value="InterPro"/>
</dbReference>
<accession>A0AAX6IHN6</accession>
<proteinExistence type="predicted"/>
<feature type="compositionally biased region" description="Low complexity" evidence="2">
    <location>
        <begin position="34"/>
        <end position="77"/>
    </location>
</feature>
<evidence type="ECO:0000313" key="5">
    <source>
        <dbReference type="EMBL" id="KAJ6852732.1"/>
    </source>
</evidence>
<feature type="compositionally biased region" description="Basic and acidic residues" evidence="2">
    <location>
        <begin position="159"/>
        <end position="172"/>
    </location>
</feature>
<dbReference type="Pfam" id="PF01095">
    <property type="entry name" value="Pectinesterase"/>
    <property type="match status" value="1"/>
</dbReference>
<organism evidence="5 6">
    <name type="scientific">Iris pallida</name>
    <name type="common">Sweet iris</name>
    <dbReference type="NCBI Taxonomy" id="29817"/>
    <lineage>
        <taxon>Eukaryota</taxon>
        <taxon>Viridiplantae</taxon>
        <taxon>Streptophyta</taxon>
        <taxon>Embryophyta</taxon>
        <taxon>Tracheophyta</taxon>
        <taxon>Spermatophyta</taxon>
        <taxon>Magnoliopsida</taxon>
        <taxon>Liliopsida</taxon>
        <taxon>Asparagales</taxon>
        <taxon>Iridaceae</taxon>
        <taxon>Iridoideae</taxon>
        <taxon>Irideae</taxon>
        <taxon>Iris</taxon>
    </lineage>
</organism>
<feature type="region of interest" description="Disordered" evidence="2">
    <location>
        <begin position="318"/>
        <end position="344"/>
    </location>
</feature>
<comment type="caution">
    <text evidence="5">The sequence shown here is derived from an EMBL/GenBank/DDBJ whole genome shotgun (WGS) entry which is preliminary data.</text>
</comment>
<feature type="compositionally biased region" description="Basic and acidic residues" evidence="2">
    <location>
        <begin position="224"/>
        <end position="247"/>
    </location>
</feature>
<dbReference type="GO" id="GO:0030599">
    <property type="term" value="F:pectinesterase activity"/>
    <property type="evidence" value="ECO:0007669"/>
    <property type="project" value="InterPro"/>
</dbReference>